<dbReference type="InterPro" id="IPR001781">
    <property type="entry name" value="Znf_LIM"/>
</dbReference>
<keyword evidence="11" id="KW-1185">Reference proteome</keyword>
<sequence length="507" mass="57128">MHFVRQNSKEKSGICSKLPVSRQDSRREQRGISSNFSFSRQNSDTSSTSSVSRQNSGISSKMSISSQNSWDQSRISSKFSLSRQNSTDQSGIFSKLSLSRENSMDQGGISSPLSVSRQNSRDHSAISLKLSMSRQNSREQCGIPPKVSVSRQNSREQHELLWESLSLSCVKVLQLYLKVFDRDWKDLARYLIKNCKNCKCPRDSHAISEFAARSRIGFNTSNDSLDARNVGYTFVPSGLTKAHQVAQFYSLFPNHEVPKIGSQGEETRSQRLVKQLPKQDLSLAACKFVESNHRGSYQDFVTARNEIALDIGFVKPSSNSAICENCTQPIPNGQFCVSTMKMGDSAWHPSCFRCATCDDLLVDLAYCVHKDKIYCERHYAECLKPRCEGCDEVPVDLITLTTQRIGIRYSRLLYISSYAPYSSNIPSRFGLKIDTLVLLVSFVVPTLFLESFSWVLLVFFVHGICSFWCSLFGIPSIIDSSTCKQNFIKILLRSLLFFPNSPVFQNT</sequence>
<evidence type="ECO:0000256" key="3">
    <source>
        <dbReference type="ARBA" id="ARBA00022833"/>
    </source>
</evidence>
<keyword evidence="3 5" id="KW-0862">Zinc</keyword>
<dbReference type="CDD" id="cd09830">
    <property type="entry name" value="PET_LIMPETin_LIM-9"/>
    <property type="match status" value="1"/>
</dbReference>
<keyword evidence="2" id="KW-0677">Repeat</keyword>
<evidence type="ECO:0000256" key="6">
    <source>
        <dbReference type="SAM" id="MobiDB-lite"/>
    </source>
</evidence>
<dbReference type="InterPro" id="IPR047120">
    <property type="entry name" value="Pk/Esn/Tes"/>
</dbReference>
<dbReference type="PANTHER" id="PTHR24211">
    <property type="entry name" value="LIM DOMAIN-CONTAINING PROTEIN"/>
    <property type="match status" value="1"/>
</dbReference>
<dbReference type="GO" id="GO:0046872">
    <property type="term" value="F:metal ion binding"/>
    <property type="evidence" value="ECO:0007669"/>
    <property type="project" value="UniProtKB-KW"/>
</dbReference>
<dbReference type="PROSITE" id="PS00478">
    <property type="entry name" value="LIM_DOMAIN_1"/>
    <property type="match status" value="1"/>
</dbReference>
<evidence type="ECO:0000256" key="1">
    <source>
        <dbReference type="ARBA" id="ARBA00022723"/>
    </source>
</evidence>
<feature type="region of interest" description="Disordered" evidence="6">
    <location>
        <begin position="1"/>
        <end position="69"/>
    </location>
</feature>
<proteinExistence type="predicted"/>
<accession>A0ABD2NVN7</accession>
<protein>
    <submittedName>
        <fullName evidence="10">Uncharacterized protein</fullName>
    </submittedName>
</protein>
<dbReference type="Pfam" id="PF00412">
    <property type="entry name" value="LIM"/>
    <property type="match status" value="1"/>
</dbReference>
<evidence type="ECO:0000313" key="11">
    <source>
        <dbReference type="Proteomes" id="UP001516400"/>
    </source>
</evidence>
<dbReference type="SMART" id="SM00132">
    <property type="entry name" value="LIM"/>
    <property type="match status" value="1"/>
</dbReference>
<feature type="compositionally biased region" description="Low complexity" evidence="6">
    <location>
        <begin position="36"/>
        <end position="69"/>
    </location>
</feature>
<feature type="domain" description="LIM zinc-binding" evidence="8">
    <location>
        <begin position="321"/>
        <end position="385"/>
    </location>
</feature>
<dbReference type="Pfam" id="PF06297">
    <property type="entry name" value="PET"/>
    <property type="match status" value="1"/>
</dbReference>
<feature type="domain" description="PET" evidence="9">
    <location>
        <begin position="213"/>
        <end position="321"/>
    </location>
</feature>
<dbReference type="PANTHER" id="PTHR24211:SF37">
    <property type="entry name" value="PROTEIN ESPINAS-LIKE PROTEIN"/>
    <property type="match status" value="1"/>
</dbReference>
<keyword evidence="7" id="KW-1133">Transmembrane helix</keyword>
<dbReference type="SUPFAM" id="SSF57716">
    <property type="entry name" value="Glucocorticoid receptor-like (DNA-binding domain)"/>
    <property type="match status" value="1"/>
</dbReference>
<dbReference type="PROSITE" id="PS51303">
    <property type="entry name" value="PET"/>
    <property type="match status" value="1"/>
</dbReference>
<name>A0ABD2NVN7_9CUCU</name>
<dbReference type="InterPro" id="IPR010442">
    <property type="entry name" value="PET_domain"/>
</dbReference>
<keyword evidence="7" id="KW-0812">Transmembrane</keyword>
<reference evidence="10 11" key="1">
    <citation type="journal article" date="2021" name="BMC Biol.">
        <title>Horizontally acquired antibacterial genes associated with adaptive radiation of ladybird beetles.</title>
        <authorList>
            <person name="Li H.S."/>
            <person name="Tang X.F."/>
            <person name="Huang Y.H."/>
            <person name="Xu Z.Y."/>
            <person name="Chen M.L."/>
            <person name="Du X.Y."/>
            <person name="Qiu B.Y."/>
            <person name="Chen P.T."/>
            <person name="Zhang W."/>
            <person name="Slipinski A."/>
            <person name="Escalona H.E."/>
            <person name="Waterhouse R.M."/>
            <person name="Zwick A."/>
            <person name="Pang H."/>
        </authorList>
    </citation>
    <scope>NUCLEOTIDE SEQUENCE [LARGE SCALE GENOMIC DNA]</scope>
    <source>
        <strain evidence="10">SYSU2018</strain>
    </source>
</reference>
<evidence type="ECO:0000256" key="4">
    <source>
        <dbReference type="ARBA" id="ARBA00023038"/>
    </source>
</evidence>
<dbReference type="Gene3D" id="2.10.110.10">
    <property type="entry name" value="Cysteine Rich Protein"/>
    <property type="match status" value="1"/>
</dbReference>
<dbReference type="AlphaFoldDB" id="A0ABD2NVN7"/>
<gene>
    <name evidence="10" type="ORF">HHI36_005981</name>
</gene>
<dbReference type="EMBL" id="JABFTP020000144">
    <property type="protein sequence ID" value="KAL3282816.1"/>
    <property type="molecule type" value="Genomic_DNA"/>
</dbReference>
<dbReference type="Proteomes" id="UP001516400">
    <property type="component" value="Unassembled WGS sequence"/>
</dbReference>
<feature type="transmembrane region" description="Helical" evidence="7">
    <location>
        <begin position="454"/>
        <end position="474"/>
    </location>
</feature>
<keyword evidence="1 5" id="KW-0479">Metal-binding</keyword>
<evidence type="ECO:0000256" key="5">
    <source>
        <dbReference type="PROSITE-ProRule" id="PRU00125"/>
    </source>
</evidence>
<dbReference type="PROSITE" id="PS50023">
    <property type="entry name" value="LIM_DOMAIN_2"/>
    <property type="match status" value="1"/>
</dbReference>
<comment type="caution">
    <text evidence="10">The sequence shown here is derived from an EMBL/GenBank/DDBJ whole genome shotgun (WGS) entry which is preliminary data.</text>
</comment>
<organism evidence="10 11">
    <name type="scientific">Cryptolaemus montrouzieri</name>
    <dbReference type="NCBI Taxonomy" id="559131"/>
    <lineage>
        <taxon>Eukaryota</taxon>
        <taxon>Metazoa</taxon>
        <taxon>Ecdysozoa</taxon>
        <taxon>Arthropoda</taxon>
        <taxon>Hexapoda</taxon>
        <taxon>Insecta</taxon>
        <taxon>Pterygota</taxon>
        <taxon>Neoptera</taxon>
        <taxon>Endopterygota</taxon>
        <taxon>Coleoptera</taxon>
        <taxon>Polyphaga</taxon>
        <taxon>Cucujiformia</taxon>
        <taxon>Coccinelloidea</taxon>
        <taxon>Coccinellidae</taxon>
        <taxon>Scymninae</taxon>
        <taxon>Scymnini</taxon>
        <taxon>Cryptolaemus</taxon>
    </lineage>
</organism>
<evidence type="ECO:0000256" key="2">
    <source>
        <dbReference type="ARBA" id="ARBA00022737"/>
    </source>
</evidence>
<evidence type="ECO:0000256" key="7">
    <source>
        <dbReference type="SAM" id="Phobius"/>
    </source>
</evidence>
<keyword evidence="4 5" id="KW-0440">LIM domain</keyword>
<evidence type="ECO:0000259" key="8">
    <source>
        <dbReference type="PROSITE" id="PS50023"/>
    </source>
</evidence>
<evidence type="ECO:0000259" key="9">
    <source>
        <dbReference type="PROSITE" id="PS51303"/>
    </source>
</evidence>
<evidence type="ECO:0000313" key="10">
    <source>
        <dbReference type="EMBL" id="KAL3282816.1"/>
    </source>
</evidence>
<keyword evidence="7" id="KW-0472">Membrane</keyword>